<dbReference type="FunFam" id="3.40.50.300:FF:000049">
    <property type="entry name" value="Dynein, axonemal, heavy chain 5"/>
    <property type="match status" value="1"/>
</dbReference>
<dbReference type="FunFam" id="3.40.50.300:FF:002141">
    <property type="entry name" value="Dynein heavy chain"/>
    <property type="match status" value="1"/>
</dbReference>
<evidence type="ECO:0000256" key="10">
    <source>
        <dbReference type="ARBA" id="ARBA00023069"/>
    </source>
</evidence>
<dbReference type="GO" id="GO:0051959">
    <property type="term" value="F:dynein light intermediate chain binding"/>
    <property type="evidence" value="ECO:0007669"/>
    <property type="project" value="InterPro"/>
</dbReference>
<feature type="signal peptide" evidence="17">
    <location>
        <begin position="1"/>
        <end position="20"/>
    </location>
</feature>
<evidence type="ECO:0000256" key="7">
    <source>
        <dbReference type="ARBA" id="ARBA00022840"/>
    </source>
</evidence>
<organism evidence="19">
    <name type="scientific">Neospora caninum (strain Liverpool)</name>
    <dbReference type="NCBI Taxonomy" id="572307"/>
    <lineage>
        <taxon>Eukaryota</taxon>
        <taxon>Sar</taxon>
        <taxon>Alveolata</taxon>
        <taxon>Apicomplexa</taxon>
        <taxon>Conoidasida</taxon>
        <taxon>Coccidia</taxon>
        <taxon>Eucoccidiorida</taxon>
        <taxon>Eimeriorina</taxon>
        <taxon>Sarcocystidae</taxon>
        <taxon>Neospora</taxon>
    </lineage>
</organism>
<keyword evidence="6" id="KW-0547">Nucleotide-binding</keyword>
<dbReference type="FunFam" id="1.20.920.20:FF:000001">
    <property type="entry name" value="dynein heavy chain 2, axonemal"/>
    <property type="match status" value="1"/>
</dbReference>
<dbReference type="InterPro" id="IPR027417">
    <property type="entry name" value="P-loop_NTPase"/>
</dbReference>
<dbReference type="Pfam" id="PF17857">
    <property type="entry name" value="AAA_lid_1"/>
    <property type="match status" value="1"/>
</dbReference>
<dbReference type="Gene3D" id="6.10.140.1060">
    <property type="match status" value="1"/>
</dbReference>
<feature type="compositionally biased region" description="Basic and acidic residues" evidence="16">
    <location>
        <begin position="3263"/>
        <end position="3297"/>
    </location>
</feature>
<dbReference type="Pfam" id="PF12774">
    <property type="entry name" value="AAA_6"/>
    <property type="match status" value="1"/>
</dbReference>
<dbReference type="InterPro" id="IPR042228">
    <property type="entry name" value="Dynein_linker_3"/>
</dbReference>
<dbReference type="Gene3D" id="2.60.40.10">
    <property type="entry name" value="Immunoglobulins"/>
    <property type="match status" value="2"/>
</dbReference>
<evidence type="ECO:0000256" key="15">
    <source>
        <dbReference type="SAM" id="Coils"/>
    </source>
</evidence>
<dbReference type="FunFam" id="3.40.50.300:FF:001275">
    <property type="entry name" value="Dynein heavy chain, putative"/>
    <property type="match status" value="1"/>
</dbReference>
<feature type="compositionally biased region" description="Acidic residues" evidence="16">
    <location>
        <begin position="3233"/>
        <end position="3262"/>
    </location>
</feature>
<dbReference type="InterPro" id="IPR041466">
    <property type="entry name" value="Dynein_AAA5_ext"/>
</dbReference>
<keyword evidence="8" id="KW-0243">Dynein</keyword>
<accession>A0A0F7UEQ0</accession>
<dbReference type="InterPro" id="IPR041589">
    <property type="entry name" value="DNAH3_AAA_lid_1"/>
</dbReference>
<dbReference type="GO" id="GO:0030286">
    <property type="term" value="C:dynein complex"/>
    <property type="evidence" value="ECO:0007669"/>
    <property type="project" value="UniProtKB-KW"/>
</dbReference>
<dbReference type="InterPro" id="IPR042219">
    <property type="entry name" value="AAA_lid_11_sf"/>
</dbReference>
<evidence type="ECO:0000256" key="16">
    <source>
        <dbReference type="SAM" id="MobiDB-lite"/>
    </source>
</evidence>
<dbReference type="Pfam" id="PF12780">
    <property type="entry name" value="AAA_8"/>
    <property type="match status" value="1"/>
</dbReference>
<dbReference type="Gene3D" id="1.20.920.20">
    <property type="match status" value="1"/>
</dbReference>
<keyword evidence="12" id="KW-0206">Cytoskeleton</keyword>
<sequence length="4179" mass="467323">MHSCTALTENLLFFFGGCSSASPFICKNDCWTLDLASQSFKRLVCRGEERPLNHKATPRQRTRRRFAKETDRHSAMANLLPNLNLMGASSEREDFFGYMSHLVAMEDVPTDSEATALDTAPALPPPRCNHTASLWESNGRSKIVVFGGHGGYKYTRKAFNDVWVLDLDELTWAEGNFHVLSLQAVRSDMDLPWRGSPPRWNCGYQLVEAIPDWKVFVFGGNSSDSDSSQRRSDCTLLNDVGVLTLGSAKRWDAPALEEVRKPTRKSTAPSELERKNSLNHVHVEALETSRLAPRAREHAAMAYDAEESLLVLFGGWVDDWLDDIWTLNVSSIVGPPYAITCIAPDLGPVTGNTQVSVRGAGFTEGIITVRFQAHDQHVDVPAEFVSATEVVARTACVKGGIESRPCEVRVKIGGKDFTTTWTTFHYYKNTVAKECLAFGPGLLQEGSTAAPTMFVIQARNGAGENRTSGSDVFKVVVTHHPRDNPEQSVELDVEILDQNNGKYIVKYHAKTPGEAIVDVSFVDEGKAPEPLRGSPFLASFVDRARNRANDMAGPLVTSYISRSIAEMEEFHAKTEAGVQTVVKADDVKTLLAVRHHISQMEKQKDSLLLQRETVQAVLSCLEHQGATTEANSRALKNATSKYNSLERLVKKREKEVQGASNAESLRTRKRIAEFEQAVKETQINLKSLDFYFFQRGIDNATQSMDAVEGGVTAYTSTVKELETLAASFGFVEDLDPAKAAIAGILEELNSVRVFWTFTRQTLQTFASLLETPWGDVDAPNIEQDVKRLQKGLKDLKIDRKCDAYLGLHETLKRWLVFIPLVAELRDGSMRARHWAELLRVVNADGTEIADDMPLKTIERLQLWNFQGPVEEITDRAKQEAVMEKTLKMLETTWSEVPFDQERHKDTDVVLLNTTEEKFEMLEEHLVQCQNMITSRFFATFETAVLSWQKTLSNISEVTQLLREVQRSWTFLENLFIYSEEVKKELPEQASRFVHIDASVKAILALGRTHPVVRDFCATEGILKRLEDAEKELSVCEKALNEFMDSKRRLFPRFYFVSSVDLLDILSNGNSPAKVMQHMSKIFQAVQAFQLEGDCEAPARPAAVGMESCVGKESVKFPDALMLTGNVENYLYDCITSMQRTLLHYVKKSLKDRWSKPSREEWILTDPVAQVTLLVDMAVWVFAVESAFSHLEQGDAPALRRALAAHVDELTATIKMVQGELTPAMRQRLMCLITVDTHGRDVLARLIEEGAASKDAFQWQSQLKYHWSEAEDTMRVNITDASFVYGYEYLGNGPRLVVTPLTDRIYVTAAQALHLCMGCAPAGPAGTGKTETTKDLASALGKACYVFNCSDQMDYQSMGNIFKGLAASGAWGCFDEFNRLIPAVLSVCSVQFKAVVDAIKAGVSRFTLQGDEIALDPTCGVFITMNPGYLGRSELPEGLKTLFRPITVMVPDLELICENMLMAEGFVEAKVLARKFTRLYALCRDLLSKAAHYDWGLRAIKSVLVVAGSFKRAEPDLPEKALLMRALRDTNIAKIVADDLKIFSGLLADLFPGVDPPRLRDMDFEAVVEATCWDAGLTAHPEFVLKVVQLQELLKIRHCVFVMGPAGAGKSSVWKTLARAQDQVGLRTTFVDINPKAVSPNELYGYVKMSTREWKDGLLSKTMRSLGQIQDTSPKWILLDGDLDANWIESMNSVMDDNKILTLASNERIPLRPHMRMLFEIRDLNFATPATVSRAGILFISDTAGHQWRSYAQSWIKRMRWSDEVKTQLQKLFDKYCPATLAYIQRNCKLSMPIVNISLVASLCAMLESSLGDDPQALEYAFVFCCIWACGGCLHEKDGIDYRRQFSNWWRNEWKTIKFPSKGTVFDYFVGQAKLELWEQLVPETDFDADKPVGDLTVPTPETVAMLHFVGALVKIHAPVMLIGLAGCGKTQLCKGLLRSLDKETYASCVINFNFYTDSALLQTLLEQPLEKKAGRQYGPPGKLRLVYFLDDLNMPQLDPYNTQTAIALLRQHMDYQHWYDRNKMQLKDISNTQCLACLNPAAGSFTVNPRLQRHFWTLSTPLPEQTSLFTIYNTILSKYFEKKNFRKAVQEQISFVVKATLSLHSEVVQAFRKTAANFHYEFNMRHLSSVFQSLLAATPQLFQEAEKLVILWLHECERTYRDRLVSQADCAKYEARVADLAKKMFGKFNVAKFFQAKNPETLIFCHFARGFQDPGYDRIGSMAELSQLLQEALTEYNDVNPVMDLVLFEDAMKHVCRITRIINNSGHALLVGIGGSGKQSLAKLSAFISSCMPFQVTISSKYDVKELKNDLRYLYNRAGLKDEGVLFLFNESQCTDEHFLVYINDLLASGDIADLFEPEDKDQILNAVRPAVKAAGLPETKDALWDFFISRIKKNLHMALCFSPVGDNIRNCARKFPAIVNCTIIDWFQPWPAEALLSVSAKFLAPLPLGDDDVRRAVVEFMPYAFYSVNEAAQEYLANEKRYAYITPKTFIESTKLYGAMLQEKIDSLKSKSDRLSSGLNKLIDTKEKVSALEDDLKEKTIVVEEKKAAADAFAERVGEEKAKVTAESEKANLEAQTCAEIQRNVSEQRSSCEEDLAKAIPLVQQAEAALNTLNKKDFQEAKSLNKPPPGVDDITTAVMHLLAGVDPNIEVDKQGKLKDKSWKGAQKMMNNPEKFLQTLKDFKQIIDDGRVPEHNFKAVEPLLALPHFNREAIQKKSTAAAGLAEWVINIYQFYKVVDSVAPKRRALEEATQQLEEANAKLAVVQELVAELEEKLGKLVAEYDAAIAEKNAVEAEANKCRTKLDMAQRLMNALGSEGTRWQQSIENFNEELRVMVGDVLLASSFVAYAGVFTKKYRDWLKNEKFAQFLRSKHVPMSPEPNPLLLLTSDAEMAMWNNQGLPSDQVSLENGAILTNSQRWCLLVDPQLQGSAWIKKREQSNNLQVTRLQHPRLIQTMESSISFGFSVLLENLDESIEAVLAPVVSRQTIKRGRSLNIKLGDKEIPYNANFRLFLQTPLSNPHYPPEIQAECTIINFTVTEKGLEDQLLALTIQKEHPDLSKKRVLLIQQQNDFKITLAELESTLLEKLAAAEGDILEDTELILNLEKTKSIATEVSAKVALAKKTGERLDTISEQYRPVARRGAVLFFLLSELFKMHTFYVYSMEAFVAVIHRAIDSVANKPPESAEPDGDEVGGAAEEASGEVDASPPSAEEEAEQKAGETRKKKARRSREGDEGDERSEDGDEEHEEVAADDTPSEASDAEADCREGAAGAEEKSSETDEDTTRPAEGEETRDAREAATAGQPEDGETPASGGTLAHAPSVGGVTRGEMQTSGRVRPQSAASSRSGKSAEPVPAARGESENARRGAETAQSAANRDDAAETREAQGEAELKEEEDFLLEDVDSRVATLVETITKFLFMYCNRGLFERHKLTFAVLLALRILVDGGVIDDAEAQLLIYSRVDASAPPMPESAKSWMTEVQWGCCRSLEQSPVFKNNSVSLLQNFDQDSPSWKRWFAEEKAEAADLPRTFRGLSLFHRILLLRCLRPDRMIAALKEFVLQHLGTLFVEPPLFNMREAYFESDKNTPIFFVLFPGVDPTPAVEDMARTVGCTAANGKFVNISMGQGQETLAIQAVEKAAVDGGWVMLQNVHLMQDWLKILQRTLEQVAETGHKDFRCVISSEPPPLPDMKIIPERTLQRSIKIADEAPQDLKANLRRAFGIFSAERLESCAKSKEFKGLVFNLCFFHAVILGRKKFGSLGWSKIYSFNVGDLNICGNVLRNFLDKSSVVPYEDIRYIFGEIMYGGHITDAFDRRTNNTYLKTFIVPEALSGMQLAPNLKCPDPSKSDHAAYSKYIEDKTPAETPQMFGLHPNAEIGYLSAQGESLFANIQVVLGSGGGSQKGQRKEDILKATVAQLLVRVPHPFDLPSIKARVREFHPFVVVCLQEVERMNTLLSEVHASLEELEKGLAGQLNITEAMEQFSNALFAQRVPETWKKVSYLSNKTLAPWISDLLERVKQLESWTAELTLLPSLWISGLFNPMSFLTAIMQASARSDNLPLDDMCLRWTVSSIQNHKDVPGAPESGVYIHGLVLEGAAWDDGKGTEGNIVESRPKELFSPLPVINVSAIQAKDFSWENMYECPVYVTAQRGPSFVCTANLRMDMDDTVERWVLAGVAMLMAEE</sequence>
<dbReference type="PANTHER" id="PTHR45703:SF8">
    <property type="entry name" value="DYNEINS HEAVY CHAIN"/>
    <property type="match status" value="1"/>
</dbReference>
<dbReference type="Gene3D" id="2.120.10.80">
    <property type="entry name" value="Kelch-type beta propeller"/>
    <property type="match status" value="1"/>
</dbReference>
<protein>
    <submittedName>
        <fullName evidence="19">GA26239, related</fullName>
    </submittedName>
</protein>
<dbReference type="FunFam" id="1.20.140.100:FF:000001">
    <property type="entry name" value="dynein heavy chain 17, axonemal"/>
    <property type="match status" value="1"/>
</dbReference>
<dbReference type="Gene3D" id="1.20.58.1120">
    <property type="match status" value="1"/>
</dbReference>
<dbReference type="FunFam" id="3.40.50.300:FF:000738">
    <property type="entry name" value="Dynein heavy chain axonemal"/>
    <property type="match status" value="1"/>
</dbReference>
<evidence type="ECO:0000256" key="5">
    <source>
        <dbReference type="ARBA" id="ARBA00022737"/>
    </source>
</evidence>
<dbReference type="SUPFAM" id="SSF52540">
    <property type="entry name" value="P-loop containing nucleoside triphosphate hydrolases"/>
    <property type="match status" value="4"/>
</dbReference>
<evidence type="ECO:0000256" key="6">
    <source>
        <dbReference type="ARBA" id="ARBA00022741"/>
    </source>
</evidence>
<dbReference type="SUPFAM" id="SSF117281">
    <property type="entry name" value="Kelch motif"/>
    <property type="match status" value="1"/>
</dbReference>
<dbReference type="InterPro" id="IPR043160">
    <property type="entry name" value="Dynein_C_barrel"/>
</dbReference>
<feature type="repeat" description="Filamin" evidence="14">
    <location>
        <begin position="427"/>
        <end position="540"/>
    </location>
</feature>
<dbReference type="InterPro" id="IPR001298">
    <property type="entry name" value="Filamin/ABP280_rpt"/>
</dbReference>
<keyword evidence="11" id="KW-0505">Motor protein</keyword>
<dbReference type="GO" id="GO:0005874">
    <property type="term" value="C:microtubule"/>
    <property type="evidence" value="ECO:0007669"/>
    <property type="project" value="UniProtKB-KW"/>
</dbReference>
<evidence type="ECO:0000313" key="19">
    <source>
        <dbReference type="EMBL" id="CEL66817.1"/>
    </source>
</evidence>
<dbReference type="InterPro" id="IPR013602">
    <property type="entry name" value="Dynein_heavy_linker"/>
</dbReference>
<dbReference type="PROSITE" id="PS50194">
    <property type="entry name" value="FILAMIN_REPEAT"/>
    <property type="match status" value="1"/>
</dbReference>
<dbReference type="Gene3D" id="1.10.8.710">
    <property type="match status" value="1"/>
</dbReference>
<dbReference type="InterPro" id="IPR035699">
    <property type="entry name" value="AAA_6"/>
</dbReference>
<reference evidence="19" key="1">
    <citation type="journal article" date="2015" name="PLoS ONE">
        <title>Comprehensive Evaluation of Toxoplasma gondii VEG and Neospora caninum LIV Genomes with Tachyzoite Stage Transcriptome and Proteome Defines Novel Transcript Features.</title>
        <authorList>
            <person name="Ramaprasad A."/>
            <person name="Mourier T."/>
            <person name="Naeem R."/>
            <person name="Malas T.B."/>
            <person name="Moussa E."/>
            <person name="Panigrahi A."/>
            <person name="Vermont S.J."/>
            <person name="Otto T.D."/>
            <person name="Wastling J."/>
            <person name="Pain A."/>
        </authorList>
    </citation>
    <scope>NUCLEOTIDE SEQUENCE</scope>
    <source>
        <strain evidence="19">Liverpool</strain>
    </source>
</reference>
<proteinExistence type="inferred from homology"/>
<dbReference type="Pfam" id="PF18199">
    <property type="entry name" value="Dynein_C"/>
    <property type="match status" value="1"/>
</dbReference>
<dbReference type="GO" id="GO:0007018">
    <property type="term" value="P:microtubule-based movement"/>
    <property type="evidence" value="ECO:0007669"/>
    <property type="project" value="InterPro"/>
</dbReference>
<gene>
    <name evidence="19" type="ORF">BN1204_026260</name>
</gene>
<dbReference type="SMART" id="SM00382">
    <property type="entry name" value="AAA"/>
    <property type="match status" value="2"/>
</dbReference>
<dbReference type="PANTHER" id="PTHR45703">
    <property type="entry name" value="DYNEIN HEAVY CHAIN"/>
    <property type="match status" value="1"/>
</dbReference>
<dbReference type="FunFam" id="3.10.490.20:FF:000009">
    <property type="entry name" value="Dynein heavy chain 4"/>
    <property type="match status" value="1"/>
</dbReference>
<dbReference type="InterPro" id="IPR024317">
    <property type="entry name" value="Dynein_heavy_chain_D4_dom"/>
</dbReference>
<dbReference type="Pfam" id="PF03028">
    <property type="entry name" value="Dynein_heavy"/>
    <property type="match status" value="1"/>
</dbReference>
<dbReference type="Gene3D" id="3.10.490.20">
    <property type="match status" value="1"/>
</dbReference>
<dbReference type="InterPro" id="IPR014756">
    <property type="entry name" value="Ig_E-set"/>
</dbReference>
<comment type="similarity">
    <text evidence="2">Belongs to the dynein heavy chain family.</text>
</comment>
<dbReference type="Pfam" id="PF00630">
    <property type="entry name" value="Filamin"/>
    <property type="match status" value="1"/>
</dbReference>
<dbReference type="Pfam" id="PF17852">
    <property type="entry name" value="Dynein_AAA_lid"/>
    <property type="match status" value="1"/>
</dbReference>
<dbReference type="Pfam" id="PF12781">
    <property type="entry name" value="AAA_9"/>
    <property type="match status" value="1"/>
</dbReference>
<feature type="coiled-coil region" evidence="15">
    <location>
        <begin position="635"/>
        <end position="662"/>
    </location>
</feature>
<dbReference type="Pfam" id="PF12777">
    <property type="entry name" value="MT"/>
    <property type="match status" value="1"/>
</dbReference>
<evidence type="ECO:0000256" key="12">
    <source>
        <dbReference type="ARBA" id="ARBA00023212"/>
    </source>
</evidence>
<dbReference type="Pfam" id="PF08393">
    <property type="entry name" value="DHC_N2"/>
    <property type="match status" value="1"/>
</dbReference>
<dbReference type="Gene3D" id="1.10.287.2620">
    <property type="match status" value="1"/>
</dbReference>
<dbReference type="Gene3D" id="1.10.8.720">
    <property type="entry name" value="Region D6 of dynein motor"/>
    <property type="match status" value="1"/>
</dbReference>
<keyword evidence="13" id="KW-0966">Cell projection</keyword>
<dbReference type="InterPro" id="IPR024743">
    <property type="entry name" value="Dynein_HC_stalk"/>
</dbReference>
<dbReference type="SUPFAM" id="SSF81296">
    <property type="entry name" value="E set domains"/>
    <property type="match status" value="2"/>
</dbReference>
<feature type="region of interest" description="Disordered" evidence="16">
    <location>
        <begin position="3180"/>
        <end position="3393"/>
    </location>
</feature>
<dbReference type="Pfam" id="PF12775">
    <property type="entry name" value="AAA_7"/>
    <property type="match status" value="1"/>
</dbReference>
<feature type="compositionally biased region" description="Basic and acidic residues" evidence="16">
    <location>
        <begin position="3358"/>
        <end position="3367"/>
    </location>
</feature>
<dbReference type="FunFam" id="1.20.920.30:FF:000003">
    <property type="entry name" value="Dynein axonemal heavy chain 17"/>
    <property type="match status" value="1"/>
</dbReference>
<dbReference type="Gene3D" id="3.40.50.300">
    <property type="entry name" value="P-loop containing nucleotide triphosphate hydrolases"/>
    <property type="match status" value="5"/>
</dbReference>
<dbReference type="Gene3D" id="1.20.140.100">
    <property type="entry name" value="Dynein heavy chain, N-terminal domain 2"/>
    <property type="match status" value="1"/>
</dbReference>
<dbReference type="InterPro" id="IPR004273">
    <property type="entry name" value="Dynein_heavy_D6_P-loop"/>
</dbReference>
<dbReference type="Gene3D" id="1.10.8.1220">
    <property type="match status" value="2"/>
</dbReference>
<keyword evidence="7" id="KW-0067">ATP-binding</keyword>
<evidence type="ECO:0000256" key="8">
    <source>
        <dbReference type="ARBA" id="ARBA00023017"/>
    </source>
</evidence>
<keyword evidence="5" id="KW-0677">Repeat</keyword>
<dbReference type="Pfam" id="PF18198">
    <property type="entry name" value="AAA_lid_11"/>
    <property type="match status" value="1"/>
</dbReference>
<dbReference type="GO" id="GO:0045505">
    <property type="term" value="F:dynein intermediate chain binding"/>
    <property type="evidence" value="ECO:0007669"/>
    <property type="project" value="InterPro"/>
</dbReference>
<keyword evidence="3" id="KW-0963">Cytoplasm</keyword>
<feature type="compositionally biased region" description="Low complexity" evidence="16">
    <location>
        <begin position="3193"/>
        <end position="3209"/>
    </location>
</feature>
<feature type="coiled-coil region" evidence="15">
    <location>
        <begin position="2741"/>
        <end position="2810"/>
    </location>
</feature>
<evidence type="ECO:0000256" key="11">
    <source>
        <dbReference type="ARBA" id="ARBA00023175"/>
    </source>
</evidence>
<dbReference type="FunFam" id="1.10.8.710:FF:000002">
    <property type="entry name" value="dynein heavy chain 17, axonemal"/>
    <property type="match status" value="1"/>
</dbReference>
<dbReference type="Gene3D" id="1.10.472.130">
    <property type="match status" value="1"/>
</dbReference>
<evidence type="ECO:0000256" key="17">
    <source>
        <dbReference type="SAM" id="SignalP"/>
    </source>
</evidence>
<dbReference type="Gene3D" id="1.20.1270.280">
    <property type="match status" value="1"/>
</dbReference>
<name>A0A0F7UEQ0_NEOCL</name>
<dbReference type="InterPro" id="IPR043157">
    <property type="entry name" value="Dynein_AAA1S"/>
</dbReference>
<evidence type="ECO:0000259" key="18">
    <source>
        <dbReference type="SMART" id="SM00382"/>
    </source>
</evidence>
<keyword evidence="9 15" id="KW-0175">Coiled coil</keyword>
<feature type="compositionally biased region" description="Polar residues" evidence="16">
    <location>
        <begin position="3329"/>
        <end position="3347"/>
    </location>
</feature>
<keyword evidence="4" id="KW-0493">Microtubule</keyword>
<dbReference type="InterPro" id="IPR042222">
    <property type="entry name" value="Dynein_2_N"/>
</dbReference>
<dbReference type="Gene3D" id="1.20.920.30">
    <property type="match status" value="1"/>
</dbReference>
<feature type="compositionally biased region" description="Basic and acidic residues" evidence="16">
    <location>
        <begin position="3375"/>
        <end position="3390"/>
    </location>
</feature>
<dbReference type="FunFam" id="1.10.8.720:FF:000002">
    <property type="entry name" value="Dynein heavy chain 9, axonemal"/>
    <property type="match status" value="1"/>
</dbReference>
<feature type="domain" description="AAA+ ATPase" evidence="18">
    <location>
        <begin position="1915"/>
        <end position="2062"/>
    </location>
</feature>
<feature type="chain" id="PRO_5002523399" evidence="17">
    <location>
        <begin position="21"/>
        <end position="4179"/>
    </location>
</feature>
<evidence type="ECO:0000256" key="2">
    <source>
        <dbReference type="ARBA" id="ARBA00008887"/>
    </source>
</evidence>
<evidence type="ECO:0000256" key="3">
    <source>
        <dbReference type="ARBA" id="ARBA00022490"/>
    </source>
</evidence>
<dbReference type="InterPro" id="IPR015915">
    <property type="entry name" value="Kelch-typ_b-propeller"/>
</dbReference>
<dbReference type="Pfam" id="PF24681">
    <property type="entry name" value="Kelch_KLHDC2_KLHL20_DRC7"/>
    <property type="match status" value="1"/>
</dbReference>
<dbReference type="GO" id="GO:0005524">
    <property type="term" value="F:ATP binding"/>
    <property type="evidence" value="ECO:0007669"/>
    <property type="project" value="UniProtKB-KW"/>
</dbReference>
<dbReference type="SMART" id="SM00557">
    <property type="entry name" value="IG_FLMN"/>
    <property type="match status" value="1"/>
</dbReference>
<dbReference type="EMBL" id="LN714482">
    <property type="protein sequence ID" value="CEL66817.1"/>
    <property type="molecule type" value="Genomic_DNA"/>
</dbReference>
<dbReference type="InterPro" id="IPR041228">
    <property type="entry name" value="Dynein_C"/>
</dbReference>
<dbReference type="GO" id="GO:0005930">
    <property type="term" value="C:axoneme"/>
    <property type="evidence" value="ECO:0007669"/>
    <property type="project" value="UniProtKB-SubCell"/>
</dbReference>
<dbReference type="InterPro" id="IPR026983">
    <property type="entry name" value="DHC"/>
</dbReference>
<evidence type="ECO:0000256" key="13">
    <source>
        <dbReference type="ARBA" id="ARBA00023273"/>
    </source>
</evidence>
<keyword evidence="17" id="KW-0732">Signal</keyword>
<dbReference type="InterPro" id="IPR013783">
    <property type="entry name" value="Ig-like_fold"/>
</dbReference>
<dbReference type="CDD" id="cd00102">
    <property type="entry name" value="IPT"/>
    <property type="match status" value="1"/>
</dbReference>
<dbReference type="InterPro" id="IPR041658">
    <property type="entry name" value="AAA_lid_11"/>
</dbReference>
<dbReference type="Gene3D" id="3.20.180.20">
    <property type="entry name" value="Dynein heavy chain, N-terminal domain 2"/>
    <property type="match status" value="1"/>
</dbReference>
<feature type="domain" description="AAA+ ATPase" evidence="18">
    <location>
        <begin position="1314"/>
        <end position="1452"/>
    </location>
</feature>
<comment type="subcellular location">
    <subcellularLocation>
        <location evidence="1">Cytoplasm</location>
        <location evidence="1">Cytoskeleton</location>
        <location evidence="1">Cilium axoneme</location>
    </subcellularLocation>
</comment>
<keyword evidence="10" id="KW-0969">Cilium</keyword>
<evidence type="ECO:0000256" key="14">
    <source>
        <dbReference type="PROSITE-ProRule" id="PRU00087"/>
    </source>
</evidence>
<dbReference type="InterPro" id="IPR003593">
    <property type="entry name" value="AAA+_ATPase"/>
</dbReference>
<evidence type="ECO:0000256" key="1">
    <source>
        <dbReference type="ARBA" id="ARBA00004430"/>
    </source>
</evidence>
<evidence type="ECO:0000256" key="9">
    <source>
        <dbReference type="ARBA" id="ARBA00023054"/>
    </source>
</evidence>
<dbReference type="GO" id="GO:0008569">
    <property type="term" value="F:minus-end-directed microtubule motor activity"/>
    <property type="evidence" value="ECO:0007669"/>
    <property type="project" value="InterPro"/>
</dbReference>
<dbReference type="InterPro" id="IPR017868">
    <property type="entry name" value="Filamin/ABP280_repeat-like"/>
</dbReference>
<dbReference type="InterPro" id="IPR035706">
    <property type="entry name" value="AAA_9"/>
</dbReference>
<evidence type="ECO:0000256" key="4">
    <source>
        <dbReference type="ARBA" id="ARBA00022701"/>
    </source>
</evidence>